<evidence type="ECO:0000259" key="3">
    <source>
        <dbReference type="Pfam" id="PF00881"/>
    </source>
</evidence>
<feature type="domain" description="Nitroreductase" evidence="3">
    <location>
        <begin position="8"/>
        <end position="172"/>
    </location>
</feature>
<dbReference type="EMBL" id="DYVS01000258">
    <property type="protein sequence ID" value="HJF71806.1"/>
    <property type="molecule type" value="Genomic_DNA"/>
</dbReference>
<evidence type="ECO:0000256" key="2">
    <source>
        <dbReference type="ARBA" id="ARBA00023002"/>
    </source>
</evidence>
<comment type="similarity">
    <text evidence="1">Belongs to the nitroreductase family.</text>
</comment>
<dbReference type="SUPFAM" id="SSF55469">
    <property type="entry name" value="FMN-dependent nitroreductase-like"/>
    <property type="match status" value="1"/>
</dbReference>
<dbReference type="Proteomes" id="UP000742098">
    <property type="component" value="Unassembled WGS sequence"/>
</dbReference>
<accession>A0A921H7F0</accession>
<proteinExistence type="inferred from homology"/>
<dbReference type="AlphaFoldDB" id="A0A921H7F0"/>
<dbReference type="InterPro" id="IPR000415">
    <property type="entry name" value="Nitroreductase-like"/>
</dbReference>
<comment type="caution">
    <text evidence="4">The sequence shown here is derived from an EMBL/GenBank/DDBJ whole genome shotgun (WGS) entry which is preliminary data.</text>
</comment>
<gene>
    <name evidence="4" type="ORF">K8V05_13720</name>
</gene>
<evidence type="ECO:0000313" key="4">
    <source>
        <dbReference type="EMBL" id="HJF71806.1"/>
    </source>
</evidence>
<evidence type="ECO:0000313" key="5">
    <source>
        <dbReference type="Proteomes" id="UP000742098"/>
    </source>
</evidence>
<evidence type="ECO:0000256" key="1">
    <source>
        <dbReference type="ARBA" id="ARBA00007118"/>
    </source>
</evidence>
<dbReference type="PANTHER" id="PTHR43673:SF10">
    <property type="entry name" value="NADH DEHYDROGENASE_NAD(P)H NITROREDUCTASE XCC3605-RELATED"/>
    <property type="match status" value="1"/>
</dbReference>
<dbReference type="Pfam" id="PF00881">
    <property type="entry name" value="Nitroreductase"/>
    <property type="match status" value="1"/>
</dbReference>
<dbReference type="Gene3D" id="3.40.109.10">
    <property type="entry name" value="NADH Oxidase"/>
    <property type="match status" value="1"/>
</dbReference>
<dbReference type="PANTHER" id="PTHR43673">
    <property type="entry name" value="NAD(P)H NITROREDUCTASE YDGI-RELATED"/>
    <property type="match status" value="1"/>
</dbReference>
<keyword evidence="2" id="KW-0560">Oxidoreductase</keyword>
<dbReference type="GO" id="GO:0016491">
    <property type="term" value="F:oxidoreductase activity"/>
    <property type="evidence" value="ECO:0007669"/>
    <property type="project" value="UniProtKB-KW"/>
</dbReference>
<protein>
    <submittedName>
        <fullName evidence="4">Nitroreductase family protein</fullName>
    </submittedName>
</protein>
<organism evidence="4 5">
    <name type="scientific">Butyricimonas virosa</name>
    <dbReference type="NCBI Taxonomy" id="544645"/>
    <lineage>
        <taxon>Bacteria</taxon>
        <taxon>Pseudomonadati</taxon>
        <taxon>Bacteroidota</taxon>
        <taxon>Bacteroidia</taxon>
        <taxon>Bacteroidales</taxon>
        <taxon>Odoribacteraceae</taxon>
        <taxon>Butyricimonas</taxon>
    </lineage>
</organism>
<sequence length="192" mass="21471">MDLLELMKYRRSIRRYTDRQVAEEDLLKILEAGAYAPNAGGGQRSRFVACQNKALNEAMGKLNIRGFDRSRLMGGFVSKEQPSIIDDPSIRSGFYGAPIVIVIFGLKNFLYSVPDAFCVAENMVLEATELGISSCILARGEETFSNPEGEKILRDWNIPDNMVARCFVILGYVDGSYPASKPRKEGRYTIIK</sequence>
<reference evidence="4" key="1">
    <citation type="journal article" date="2021" name="PeerJ">
        <title>Extensive microbial diversity within the chicken gut microbiome revealed by metagenomics and culture.</title>
        <authorList>
            <person name="Gilroy R."/>
            <person name="Ravi A."/>
            <person name="Getino M."/>
            <person name="Pursley I."/>
            <person name="Horton D.L."/>
            <person name="Alikhan N.F."/>
            <person name="Baker D."/>
            <person name="Gharbi K."/>
            <person name="Hall N."/>
            <person name="Watson M."/>
            <person name="Adriaenssens E.M."/>
            <person name="Foster-Nyarko E."/>
            <person name="Jarju S."/>
            <person name="Secka A."/>
            <person name="Antonio M."/>
            <person name="Oren A."/>
            <person name="Chaudhuri R.R."/>
            <person name="La Ragione R."/>
            <person name="Hildebrand F."/>
            <person name="Pallen M.J."/>
        </authorList>
    </citation>
    <scope>NUCLEOTIDE SEQUENCE</scope>
    <source>
        <strain evidence="4">6966</strain>
    </source>
</reference>
<reference evidence="4" key="2">
    <citation type="submission" date="2021-09" db="EMBL/GenBank/DDBJ databases">
        <authorList>
            <person name="Gilroy R."/>
        </authorList>
    </citation>
    <scope>NUCLEOTIDE SEQUENCE</scope>
    <source>
        <strain evidence="4">6966</strain>
    </source>
</reference>
<dbReference type="InterPro" id="IPR029479">
    <property type="entry name" value="Nitroreductase"/>
</dbReference>
<name>A0A921H7F0_9BACT</name>